<dbReference type="SUPFAM" id="SSF161098">
    <property type="entry name" value="MetI-like"/>
    <property type="match status" value="1"/>
</dbReference>
<proteinExistence type="inferred from homology"/>
<evidence type="ECO:0000256" key="6">
    <source>
        <dbReference type="ARBA" id="ARBA00023136"/>
    </source>
</evidence>
<keyword evidence="10" id="KW-0762">Sugar transport</keyword>
<evidence type="ECO:0000256" key="8">
    <source>
        <dbReference type="SAM" id="MobiDB-lite"/>
    </source>
</evidence>
<protein>
    <submittedName>
        <fullName evidence="10">Multiple sugar transport system permease protein</fullName>
    </submittedName>
</protein>
<keyword evidence="2 7" id="KW-0813">Transport</keyword>
<dbReference type="PANTHER" id="PTHR43744:SF12">
    <property type="entry name" value="ABC TRANSPORTER PERMEASE PROTEIN MG189-RELATED"/>
    <property type="match status" value="1"/>
</dbReference>
<comment type="similarity">
    <text evidence="7">Belongs to the binding-protein-dependent transport system permease family.</text>
</comment>
<dbReference type="Pfam" id="PF00528">
    <property type="entry name" value="BPD_transp_1"/>
    <property type="match status" value="1"/>
</dbReference>
<evidence type="ECO:0000256" key="4">
    <source>
        <dbReference type="ARBA" id="ARBA00022692"/>
    </source>
</evidence>
<keyword evidence="3" id="KW-1003">Cell membrane</keyword>
<feature type="transmembrane region" description="Helical" evidence="7">
    <location>
        <begin position="271"/>
        <end position="294"/>
    </location>
</feature>
<dbReference type="InterPro" id="IPR000515">
    <property type="entry name" value="MetI-like"/>
</dbReference>
<dbReference type="CDD" id="cd06261">
    <property type="entry name" value="TM_PBP2"/>
    <property type="match status" value="1"/>
</dbReference>
<dbReference type="AlphaFoldDB" id="A0A7W4TQW6"/>
<feature type="compositionally biased region" description="Low complexity" evidence="8">
    <location>
        <begin position="1"/>
        <end position="21"/>
    </location>
</feature>
<feature type="transmembrane region" description="Helical" evidence="7">
    <location>
        <begin position="172"/>
        <end position="194"/>
    </location>
</feature>
<evidence type="ECO:0000313" key="11">
    <source>
        <dbReference type="Proteomes" id="UP000533269"/>
    </source>
</evidence>
<dbReference type="Proteomes" id="UP000533269">
    <property type="component" value="Unassembled WGS sequence"/>
</dbReference>
<feature type="transmembrane region" description="Helical" evidence="7">
    <location>
        <begin position="225"/>
        <end position="246"/>
    </location>
</feature>
<evidence type="ECO:0000256" key="2">
    <source>
        <dbReference type="ARBA" id="ARBA00022448"/>
    </source>
</evidence>
<dbReference type="RefSeq" id="WP_221184252.1">
    <property type="nucleotide sequence ID" value="NZ_JACHVY010000007.1"/>
</dbReference>
<feature type="transmembrane region" description="Helical" evidence="7">
    <location>
        <begin position="39"/>
        <end position="61"/>
    </location>
</feature>
<sequence length="309" mass="32898">MSTTSAPLTPATPASTPGTGPRRPRRRSRTAAAGPRPSAAVSLPLLVGAAYCLLPVLWVLVASSKSSSELFSTFTFAPSTHLFDNVADLSGYRDGVFWRWMLNTALYAGVGALLSTLVSAMAGFALAKYTFPGKRAVFNILLAGVLVPGVVLAVPQYLLLAKADLTNTYWSVLLPSIVSPYGIYLARIFAAAAVPDDVVEAARVDGAGDARVFSRIALPMMRTGLVTVFLFQFVAIWNNFMLPYIMLGDDKLFPVTVGLNGLLNQGASQPAMYTSVVTGALLSILPLVALFLCLQRYWQVDLTSGAVKG</sequence>
<accession>A0A7W4TQW6</accession>
<name>A0A7W4TQW6_KINRA</name>
<organism evidence="10 11">
    <name type="scientific">Kineococcus radiotolerans</name>
    <dbReference type="NCBI Taxonomy" id="131568"/>
    <lineage>
        <taxon>Bacteria</taxon>
        <taxon>Bacillati</taxon>
        <taxon>Actinomycetota</taxon>
        <taxon>Actinomycetes</taxon>
        <taxon>Kineosporiales</taxon>
        <taxon>Kineosporiaceae</taxon>
        <taxon>Kineococcus</taxon>
    </lineage>
</organism>
<comment type="caution">
    <text evidence="10">The sequence shown here is derived from an EMBL/GenBank/DDBJ whole genome shotgun (WGS) entry which is preliminary data.</text>
</comment>
<feature type="transmembrane region" description="Helical" evidence="7">
    <location>
        <begin position="138"/>
        <end position="160"/>
    </location>
</feature>
<dbReference type="PROSITE" id="PS50928">
    <property type="entry name" value="ABC_TM1"/>
    <property type="match status" value="1"/>
</dbReference>
<feature type="domain" description="ABC transmembrane type-1" evidence="9">
    <location>
        <begin position="101"/>
        <end position="294"/>
    </location>
</feature>
<dbReference type="Gene3D" id="1.10.3720.10">
    <property type="entry name" value="MetI-like"/>
    <property type="match status" value="1"/>
</dbReference>
<dbReference type="GO" id="GO:0005886">
    <property type="term" value="C:plasma membrane"/>
    <property type="evidence" value="ECO:0007669"/>
    <property type="project" value="UniProtKB-SubCell"/>
</dbReference>
<evidence type="ECO:0000259" key="9">
    <source>
        <dbReference type="PROSITE" id="PS50928"/>
    </source>
</evidence>
<evidence type="ECO:0000256" key="5">
    <source>
        <dbReference type="ARBA" id="ARBA00022989"/>
    </source>
</evidence>
<reference evidence="10 11" key="2">
    <citation type="submission" date="2020-08" db="EMBL/GenBank/DDBJ databases">
        <authorList>
            <person name="Partida-Martinez L."/>
            <person name="Huntemann M."/>
            <person name="Clum A."/>
            <person name="Wang J."/>
            <person name="Palaniappan K."/>
            <person name="Ritter S."/>
            <person name="Chen I.-M."/>
            <person name="Stamatis D."/>
            <person name="Reddy T."/>
            <person name="O'Malley R."/>
            <person name="Daum C."/>
            <person name="Shapiro N."/>
            <person name="Ivanova N."/>
            <person name="Kyrpides N."/>
            <person name="Woyke T."/>
        </authorList>
    </citation>
    <scope>NUCLEOTIDE SEQUENCE [LARGE SCALE GENOMIC DNA]</scope>
    <source>
        <strain evidence="10 11">AS2.23</strain>
    </source>
</reference>
<evidence type="ECO:0000313" key="10">
    <source>
        <dbReference type="EMBL" id="MBB2903397.1"/>
    </source>
</evidence>
<comment type="subcellular location">
    <subcellularLocation>
        <location evidence="1 7">Cell membrane</location>
        <topology evidence="1 7">Multi-pass membrane protein</topology>
    </subcellularLocation>
</comment>
<dbReference type="EMBL" id="JACHVY010000007">
    <property type="protein sequence ID" value="MBB2903397.1"/>
    <property type="molecule type" value="Genomic_DNA"/>
</dbReference>
<dbReference type="InterPro" id="IPR035906">
    <property type="entry name" value="MetI-like_sf"/>
</dbReference>
<keyword evidence="4 7" id="KW-0812">Transmembrane</keyword>
<evidence type="ECO:0000256" key="1">
    <source>
        <dbReference type="ARBA" id="ARBA00004651"/>
    </source>
</evidence>
<dbReference type="GO" id="GO:0055085">
    <property type="term" value="P:transmembrane transport"/>
    <property type="evidence" value="ECO:0007669"/>
    <property type="project" value="InterPro"/>
</dbReference>
<gene>
    <name evidence="10" type="ORF">FHR75_004239</name>
</gene>
<keyword evidence="6 7" id="KW-0472">Membrane</keyword>
<evidence type="ECO:0000256" key="7">
    <source>
        <dbReference type="RuleBase" id="RU363032"/>
    </source>
</evidence>
<evidence type="ECO:0000256" key="3">
    <source>
        <dbReference type="ARBA" id="ARBA00022475"/>
    </source>
</evidence>
<keyword evidence="5 7" id="KW-1133">Transmembrane helix</keyword>
<feature type="transmembrane region" description="Helical" evidence="7">
    <location>
        <begin position="105"/>
        <end position="126"/>
    </location>
</feature>
<dbReference type="PANTHER" id="PTHR43744">
    <property type="entry name" value="ABC TRANSPORTER PERMEASE PROTEIN MG189-RELATED-RELATED"/>
    <property type="match status" value="1"/>
</dbReference>
<feature type="region of interest" description="Disordered" evidence="8">
    <location>
        <begin position="1"/>
        <end position="35"/>
    </location>
</feature>
<reference evidence="10 11" key="1">
    <citation type="submission" date="2020-08" db="EMBL/GenBank/DDBJ databases">
        <title>The Agave Microbiome: Exploring the role of microbial communities in plant adaptations to desert environments.</title>
        <authorList>
            <person name="Partida-Martinez L.P."/>
        </authorList>
    </citation>
    <scope>NUCLEOTIDE SEQUENCE [LARGE SCALE GENOMIC DNA]</scope>
    <source>
        <strain evidence="10 11">AS2.23</strain>
    </source>
</reference>